<name>A0A3P5X669_9RHOB</name>
<dbReference type="InterPro" id="IPR050189">
    <property type="entry name" value="MFS_Efflux_Transporters"/>
</dbReference>
<dbReference type="Proteomes" id="UP000277498">
    <property type="component" value="Unassembled WGS sequence"/>
</dbReference>
<feature type="transmembrane region" description="Helical" evidence="6">
    <location>
        <begin position="190"/>
        <end position="218"/>
    </location>
</feature>
<feature type="transmembrane region" description="Helical" evidence="6">
    <location>
        <begin position="324"/>
        <end position="344"/>
    </location>
</feature>
<accession>A0A3P5X669</accession>
<evidence type="ECO:0000256" key="3">
    <source>
        <dbReference type="ARBA" id="ARBA00022692"/>
    </source>
</evidence>
<keyword evidence="2" id="KW-1003">Cell membrane</keyword>
<dbReference type="InterPro" id="IPR036259">
    <property type="entry name" value="MFS_trans_sf"/>
</dbReference>
<protein>
    <submittedName>
        <fullName evidence="8">Major Facilitator Superfamily protein</fullName>
    </submittedName>
</protein>
<feature type="transmembrane region" description="Helical" evidence="6">
    <location>
        <begin position="123"/>
        <end position="142"/>
    </location>
</feature>
<gene>
    <name evidence="8" type="ORF">XINFAN_01170</name>
</gene>
<reference evidence="8 9" key="1">
    <citation type="submission" date="2018-11" db="EMBL/GenBank/DDBJ databases">
        <authorList>
            <person name="Criscuolo A."/>
        </authorList>
    </citation>
    <scope>NUCLEOTIDE SEQUENCE [LARGE SCALE GENOMIC DNA]</scope>
    <source>
        <strain evidence="8">ACIP111625</strain>
    </source>
</reference>
<feature type="transmembrane region" description="Helical" evidence="6">
    <location>
        <begin position="364"/>
        <end position="385"/>
    </location>
</feature>
<feature type="transmembrane region" description="Helical" evidence="6">
    <location>
        <begin position="72"/>
        <end position="88"/>
    </location>
</feature>
<feature type="transmembrane region" description="Helical" evidence="6">
    <location>
        <begin position="94"/>
        <end position="116"/>
    </location>
</feature>
<dbReference type="AlphaFoldDB" id="A0A3P5X669"/>
<evidence type="ECO:0000313" key="9">
    <source>
        <dbReference type="Proteomes" id="UP000277498"/>
    </source>
</evidence>
<dbReference type="OrthoDB" id="272777at2"/>
<feature type="transmembrane region" description="Helical" evidence="6">
    <location>
        <begin position="269"/>
        <end position="287"/>
    </location>
</feature>
<evidence type="ECO:0000313" key="8">
    <source>
        <dbReference type="EMBL" id="VDC23759.1"/>
    </source>
</evidence>
<dbReference type="GO" id="GO:0022857">
    <property type="term" value="F:transmembrane transporter activity"/>
    <property type="evidence" value="ECO:0007669"/>
    <property type="project" value="InterPro"/>
</dbReference>
<sequence length="391" mass="40655">MRAGIACLIIGYLFSQFFRSFLAVLTPVLELELGAGKQDLASASGWWFLAFGATQLPVGVALDRIGPRRTTAALLALAAVGAAGFAMAQEPLHIKLAMVLIGSGCAPVLVATYFILAREFPPVLFGTLASVTIGLGSLGDMAASLPFSLAAETWGWRASLMTVAGMTLVMALAVLVVVRDPPPMGRGTGGSVLSVLAIRPLWPVLALMVVCYAPPAALRGLWLGPYFHDVHGFGQAQIGKVGLAMGLALVAGSLIIGPLSRGMRSLKRTAALGNALMLLCLVGLWLLPAPGWLLAAALFVGVGLFGTTFPIITAHARGFIPPHLMGRGVTLVNLFGIVSVGIAQEVTGRLFDTAQTSGLTPGQGYSLVFACFALMVLVGLALYTFSRESPA</sequence>
<dbReference type="EMBL" id="UXAW01000048">
    <property type="protein sequence ID" value="VDC23759.1"/>
    <property type="molecule type" value="Genomic_DNA"/>
</dbReference>
<evidence type="ECO:0000256" key="1">
    <source>
        <dbReference type="ARBA" id="ARBA00004651"/>
    </source>
</evidence>
<dbReference type="PANTHER" id="PTHR43124">
    <property type="entry name" value="PURINE EFFLUX PUMP PBUE"/>
    <property type="match status" value="1"/>
</dbReference>
<dbReference type="PANTHER" id="PTHR43124:SF3">
    <property type="entry name" value="CHLORAMPHENICOL EFFLUX PUMP RV0191"/>
    <property type="match status" value="1"/>
</dbReference>
<dbReference type="PROSITE" id="PS50850">
    <property type="entry name" value="MFS"/>
    <property type="match status" value="1"/>
</dbReference>
<evidence type="ECO:0000256" key="5">
    <source>
        <dbReference type="ARBA" id="ARBA00023136"/>
    </source>
</evidence>
<dbReference type="InterPro" id="IPR020846">
    <property type="entry name" value="MFS_dom"/>
</dbReference>
<feature type="transmembrane region" description="Helical" evidence="6">
    <location>
        <begin position="154"/>
        <end position="178"/>
    </location>
</feature>
<proteinExistence type="predicted"/>
<feature type="domain" description="Major facilitator superfamily (MFS) profile" evidence="7">
    <location>
        <begin position="4"/>
        <end position="391"/>
    </location>
</feature>
<dbReference type="InterPro" id="IPR011701">
    <property type="entry name" value="MFS"/>
</dbReference>
<keyword evidence="5 6" id="KW-0472">Membrane</keyword>
<evidence type="ECO:0000256" key="4">
    <source>
        <dbReference type="ARBA" id="ARBA00022989"/>
    </source>
</evidence>
<keyword evidence="3 6" id="KW-0812">Transmembrane</keyword>
<evidence type="ECO:0000256" key="2">
    <source>
        <dbReference type="ARBA" id="ARBA00022475"/>
    </source>
</evidence>
<dbReference type="Gene3D" id="1.20.1250.20">
    <property type="entry name" value="MFS general substrate transporter like domains"/>
    <property type="match status" value="2"/>
</dbReference>
<dbReference type="RefSeq" id="WP_124085577.1">
    <property type="nucleotide sequence ID" value="NZ_UXAW01000048.1"/>
</dbReference>
<feature type="transmembrane region" description="Helical" evidence="6">
    <location>
        <begin position="46"/>
        <end position="65"/>
    </location>
</feature>
<feature type="transmembrane region" description="Helical" evidence="6">
    <location>
        <begin position="293"/>
        <end position="312"/>
    </location>
</feature>
<evidence type="ECO:0000256" key="6">
    <source>
        <dbReference type="SAM" id="Phobius"/>
    </source>
</evidence>
<feature type="transmembrane region" description="Helical" evidence="6">
    <location>
        <begin position="238"/>
        <end position="257"/>
    </location>
</feature>
<organism evidence="8 9">
    <name type="scientific">Pseudogemmobacter humi</name>
    <dbReference type="NCBI Taxonomy" id="2483812"/>
    <lineage>
        <taxon>Bacteria</taxon>
        <taxon>Pseudomonadati</taxon>
        <taxon>Pseudomonadota</taxon>
        <taxon>Alphaproteobacteria</taxon>
        <taxon>Rhodobacterales</taxon>
        <taxon>Paracoccaceae</taxon>
        <taxon>Pseudogemmobacter</taxon>
    </lineage>
</organism>
<dbReference type="SUPFAM" id="SSF103473">
    <property type="entry name" value="MFS general substrate transporter"/>
    <property type="match status" value="1"/>
</dbReference>
<keyword evidence="4 6" id="KW-1133">Transmembrane helix</keyword>
<comment type="subcellular location">
    <subcellularLocation>
        <location evidence="1">Cell membrane</location>
        <topology evidence="1">Multi-pass membrane protein</topology>
    </subcellularLocation>
</comment>
<keyword evidence="9" id="KW-1185">Reference proteome</keyword>
<dbReference type="Pfam" id="PF07690">
    <property type="entry name" value="MFS_1"/>
    <property type="match status" value="1"/>
</dbReference>
<dbReference type="GO" id="GO:0005886">
    <property type="term" value="C:plasma membrane"/>
    <property type="evidence" value="ECO:0007669"/>
    <property type="project" value="UniProtKB-SubCell"/>
</dbReference>
<evidence type="ECO:0000259" key="7">
    <source>
        <dbReference type="PROSITE" id="PS50850"/>
    </source>
</evidence>